<dbReference type="PANTHER" id="PTHR10314">
    <property type="entry name" value="CYSTATHIONINE BETA-SYNTHASE"/>
    <property type="match status" value="1"/>
</dbReference>
<comment type="similarity">
    <text evidence="2">Belongs to the cysteine synthase/cystathionine beta-synthase family.</text>
</comment>
<gene>
    <name evidence="8" type="primary">cysK</name>
    <name evidence="8" type="ORF">HSEST_0313</name>
</gene>
<dbReference type="CDD" id="cd01561">
    <property type="entry name" value="CBS_like"/>
    <property type="match status" value="1"/>
</dbReference>
<evidence type="ECO:0000256" key="1">
    <source>
        <dbReference type="ARBA" id="ARBA00001933"/>
    </source>
</evidence>
<name>A0A897NSS6_9EURY</name>
<dbReference type="GO" id="GO:0016740">
    <property type="term" value="F:transferase activity"/>
    <property type="evidence" value="ECO:0007669"/>
    <property type="project" value="UniProtKB-KW"/>
</dbReference>
<evidence type="ECO:0000256" key="2">
    <source>
        <dbReference type="ARBA" id="ARBA00007103"/>
    </source>
</evidence>
<dbReference type="AlphaFoldDB" id="A0A897NSS6"/>
<keyword evidence="6" id="KW-0198">Cysteine biosynthesis</keyword>
<dbReference type="RefSeq" id="WP_229121811.1">
    <property type="nucleotide sequence ID" value="NZ_CP064791.1"/>
</dbReference>
<keyword evidence="3" id="KW-0028">Amino-acid biosynthesis</keyword>
<protein>
    <submittedName>
        <fullName evidence="8">Cysteine synthase</fullName>
    </submittedName>
</protein>
<keyword evidence="4" id="KW-0808">Transferase</keyword>
<keyword evidence="9" id="KW-1185">Reference proteome</keyword>
<evidence type="ECO:0000256" key="6">
    <source>
        <dbReference type="ARBA" id="ARBA00023192"/>
    </source>
</evidence>
<proteinExistence type="inferred from homology"/>
<dbReference type="Gene3D" id="3.40.50.1100">
    <property type="match status" value="2"/>
</dbReference>
<dbReference type="InterPro" id="IPR001216">
    <property type="entry name" value="P-phosphate_BS"/>
</dbReference>
<dbReference type="PROSITE" id="PS00901">
    <property type="entry name" value="CYS_SYNTHASE"/>
    <property type="match status" value="1"/>
</dbReference>
<organism evidence="8 9">
    <name type="scientific">Halapricum desulfuricans</name>
    <dbReference type="NCBI Taxonomy" id="2841257"/>
    <lineage>
        <taxon>Archaea</taxon>
        <taxon>Methanobacteriati</taxon>
        <taxon>Methanobacteriota</taxon>
        <taxon>Stenosarchaea group</taxon>
        <taxon>Halobacteria</taxon>
        <taxon>Halobacteriales</taxon>
        <taxon>Haloarculaceae</taxon>
        <taxon>Halapricum</taxon>
    </lineage>
</organism>
<dbReference type="EMBL" id="CP064791">
    <property type="protein sequence ID" value="QSG13863.1"/>
    <property type="molecule type" value="Genomic_DNA"/>
</dbReference>
<evidence type="ECO:0000313" key="9">
    <source>
        <dbReference type="Proteomes" id="UP000663292"/>
    </source>
</evidence>
<evidence type="ECO:0000256" key="5">
    <source>
        <dbReference type="ARBA" id="ARBA00022898"/>
    </source>
</evidence>
<evidence type="ECO:0000256" key="4">
    <source>
        <dbReference type="ARBA" id="ARBA00022679"/>
    </source>
</evidence>
<evidence type="ECO:0000256" key="3">
    <source>
        <dbReference type="ARBA" id="ARBA00022605"/>
    </source>
</evidence>
<feature type="domain" description="Tryptophan synthase beta chain-like PALP" evidence="7">
    <location>
        <begin position="12"/>
        <end position="306"/>
    </location>
</feature>
<evidence type="ECO:0000313" key="8">
    <source>
        <dbReference type="EMBL" id="QSG13863.1"/>
    </source>
</evidence>
<sequence length="328" mass="34121">MTAHDTPAASVLETIGETPLVELDAAPQSVPVYAKVETFNPGGSVKDRIGKHILQRLLERGEVSSGGTVVEPTAGNTGIGMAIAARQLDLQPVFVVPDGFSEEKERLMAALGAEVVNVPGEGGMSGATDRAREIAEQREDAVVPQQFATPLNAEAHYETTGQEILDTLGEEIGAVVAGVGSGGTLMGIARAVSERVPGVRVVAVEPEGSTFGTLLGEAREEADYKTEGIGTHDPDVAELLDPDAIDEIVAVSDREAHAELNRLAAEEGHLVGSSAGAASVAARETAERIAEGDLDAPAETVATVFPDSGERYLSKNIYGSFEAWEGKA</sequence>
<dbReference type="FunFam" id="3.40.50.1100:FF:000016">
    <property type="entry name" value="Cysteine synthase A"/>
    <property type="match status" value="1"/>
</dbReference>
<keyword evidence="5" id="KW-0663">Pyridoxal phosphate</keyword>
<dbReference type="InterPro" id="IPR050214">
    <property type="entry name" value="Cys_Synth/Cystath_Beta-Synth"/>
</dbReference>
<reference evidence="8 9" key="1">
    <citation type="submission" date="2020-11" db="EMBL/GenBank/DDBJ databases">
        <title>Carbohydrate-dependent, anaerobic sulfur respiration: A novel catabolism in halophilic archaea.</title>
        <authorList>
            <person name="Sorokin D.Y."/>
            <person name="Messina E."/>
            <person name="Smedile F."/>
            <person name="La Cono V."/>
            <person name="Hallsworth J.E."/>
            <person name="Yakimov M.M."/>
        </authorList>
    </citation>
    <scope>NUCLEOTIDE SEQUENCE [LARGE SCALE GENOMIC DNA]</scope>
    <source>
        <strain evidence="8 9">HSR-Est</strain>
    </source>
</reference>
<dbReference type="Proteomes" id="UP000663292">
    <property type="component" value="Chromosome"/>
</dbReference>
<dbReference type="GO" id="GO:0006535">
    <property type="term" value="P:cysteine biosynthetic process from serine"/>
    <property type="evidence" value="ECO:0007669"/>
    <property type="project" value="InterPro"/>
</dbReference>
<dbReference type="InterPro" id="IPR036052">
    <property type="entry name" value="TrpB-like_PALP_sf"/>
</dbReference>
<accession>A0A897NSS6</accession>
<dbReference type="Pfam" id="PF00291">
    <property type="entry name" value="PALP"/>
    <property type="match status" value="1"/>
</dbReference>
<dbReference type="SUPFAM" id="SSF53686">
    <property type="entry name" value="Tryptophan synthase beta subunit-like PLP-dependent enzymes"/>
    <property type="match status" value="1"/>
</dbReference>
<dbReference type="InterPro" id="IPR001926">
    <property type="entry name" value="TrpB-like_PALP"/>
</dbReference>
<comment type="cofactor">
    <cofactor evidence="1">
        <name>pyridoxal 5'-phosphate</name>
        <dbReference type="ChEBI" id="CHEBI:597326"/>
    </cofactor>
</comment>
<evidence type="ECO:0000259" key="7">
    <source>
        <dbReference type="Pfam" id="PF00291"/>
    </source>
</evidence>
<dbReference type="GeneID" id="68856950"/>